<feature type="compositionally biased region" description="Polar residues" evidence="2">
    <location>
        <begin position="282"/>
        <end position="297"/>
    </location>
</feature>
<organism evidence="4 5">
    <name type="scientific">Trichosporon asahii var. asahii (strain CBS 8904)</name>
    <name type="common">Yeast</name>
    <dbReference type="NCBI Taxonomy" id="1220162"/>
    <lineage>
        <taxon>Eukaryota</taxon>
        <taxon>Fungi</taxon>
        <taxon>Dikarya</taxon>
        <taxon>Basidiomycota</taxon>
        <taxon>Agaricomycotina</taxon>
        <taxon>Tremellomycetes</taxon>
        <taxon>Trichosporonales</taxon>
        <taxon>Trichosporonaceae</taxon>
        <taxon>Trichosporon</taxon>
    </lineage>
</organism>
<proteinExistence type="predicted"/>
<dbReference type="EMBL" id="AMBO01000221">
    <property type="protein sequence ID" value="EKD04588.1"/>
    <property type="molecule type" value="Genomic_DNA"/>
</dbReference>
<feature type="compositionally biased region" description="Polar residues" evidence="2">
    <location>
        <begin position="343"/>
        <end position="364"/>
    </location>
</feature>
<dbReference type="PROSITE" id="PS51072">
    <property type="entry name" value="MHD"/>
    <property type="match status" value="1"/>
</dbReference>
<feature type="compositionally biased region" description="Polar residues" evidence="2">
    <location>
        <begin position="311"/>
        <end position="331"/>
    </location>
</feature>
<dbReference type="HOGENOM" id="CLU_011037_0_0_1"/>
<reference evidence="4 5" key="1">
    <citation type="journal article" date="2012" name="Eukaryot. Cell">
        <title>Genome sequence of the Trichosporon asahii environmental strain CBS 8904.</title>
        <authorList>
            <person name="Yang R.Y."/>
            <person name="Li H.T."/>
            <person name="Zhu H."/>
            <person name="Zhou G.P."/>
            <person name="Wang M."/>
            <person name="Wang L."/>
        </authorList>
    </citation>
    <scope>NUCLEOTIDE SEQUENCE [LARGE SCALE GENOMIC DNA]</scope>
    <source>
        <strain evidence="4 5">CBS 8904</strain>
    </source>
</reference>
<dbReference type="eggNOG" id="KOG2398">
    <property type="taxonomic scope" value="Eukaryota"/>
</dbReference>
<evidence type="ECO:0000313" key="5">
    <source>
        <dbReference type="Proteomes" id="UP000006757"/>
    </source>
</evidence>
<feature type="compositionally biased region" description="Polar residues" evidence="2">
    <location>
        <begin position="582"/>
        <end position="591"/>
    </location>
</feature>
<feature type="region of interest" description="Disordered" evidence="2">
    <location>
        <begin position="474"/>
        <end position="510"/>
    </location>
</feature>
<dbReference type="OrthoDB" id="1875751at2759"/>
<sequence length="924" mass="97441">MSEGLPDDAWANAFQTAAAKPLLTALQRRLHASTNHVNSLAELLHERSVIEQEYSAKLLKLARAADAGQLGGKGGIEWERNGGEARLWNTVVSDLTESDFEQPVRDLPNKMTAWRRIGDQESSLERALKDYEKVSVKLDKASSKSKSSKAEQLQHELSQLTSQLNQLTPATYSTFQRLDEERLRALKEIVVRWATLRGDMATKSGERAETAVASILGWEPTDEVISVGNRLSRAHNGSEVRASPSTPSGGAAGAGSLSVESTPNRRASMQSPPAPDFGPRSGSLSNGSGQTPTQSGFSGLKSMLARKATVRNRSGSEATSVYSGRRAQQSEPAFAALGEDTVRPTSRQQVQREFSDQNTPTKAQSPPVDAEGFSIAPADRHRNPWDEPTEESPSHSSNHHGAAAAAATGAGVALPSAIFASQRTESPTPVHNDRASTIDSISSDQTHPRLNLALSSAPIEETEEQRQAALAKMQQTLQMPPPAPNRRSTITRGRRDARNTMQASAAEHPIPQAHMAALARMGEEEQLAESQGTVTSSSQPARRLSSSSMTSASSRNPFDSPGLQAANRQPADNIEKQIPGVPSQNGQQALSSERVAPSGAAAAGVAAGLGAGALAVGATSGHQSGNVVASPTSAVNGSQATSASVQSGATAVQPKASQSQVTIQDGLNATIIETVDTLMHQYAAQQIAITGEIHLTLSTPPPPGTSTSIRLTEFDALESVSPNPAFLAQVPDSPGEYYLNTDLLAQTTSSPEAGPHGPVLFTYQVLVPQGQENAMSPVGLNPAFQAKEGETRMIFHYRANAPVQNLGLSAIFPADPSVSTTQSKPVSATWAPSAESPDLTVASWAAPVPQVGSEGKIIARFFTAPGQKLVPSGVDARFVIPNHLASGLGIETTSADGEEKVLSFNNVIRTTVSGRYVGDVTLNP</sequence>
<dbReference type="OMA" id="FQTHEVD"/>
<dbReference type="InterPro" id="IPR027267">
    <property type="entry name" value="AH/BAR_dom_sf"/>
</dbReference>
<dbReference type="InterPro" id="IPR001060">
    <property type="entry name" value="FCH_dom"/>
</dbReference>
<feature type="compositionally biased region" description="Polar residues" evidence="2">
    <location>
        <begin position="258"/>
        <end position="271"/>
    </location>
</feature>
<feature type="region of interest" description="Disordered" evidence="2">
    <location>
        <begin position="522"/>
        <end position="595"/>
    </location>
</feature>
<evidence type="ECO:0000313" key="4">
    <source>
        <dbReference type="EMBL" id="EKD04588.1"/>
    </source>
</evidence>
<protein>
    <recommendedName>
        <fullName evidence="3">MHD domain-containing protein</fullName>
    </recommendedName>
</protein>
<name>K1W6P1_TRIAC</name>
<dbReference type="Proteomes" id="UP000006757">
    <property type="component" value="Unassembled WGS sequence"/>
</dbReference>
<evidence type="ECO:0000259" key="3">
    <source>
        <dbReference type="PROSITE" id="PS51072"/>
    </source>
</evidence>
<keyword evidence="5" id="KW-1185">Reference proteome</keyword>
<dbReference type="Gene3D" id="1.20.1270.60">
    <property type="entry name" value="Arfaptin homology (AH) domain/BAR domain"/>
    <property type="match status" value="1"/>
</dbReference>
<evidence type="ECO:0000256" key="1">
    <source>
        <dbReference type="SAM" id="Coils"/>
    </source>
</evidence>
<comment type="caution">
    <text evidence="4">The sequence shown here is derived from an EMBL/GenBank/DDBJ whole genome shotgun (WGS) entry which is preliminary data.</text>
</comment>
<gene>
    <name evidence="4" type="ORF">A1Q2_01160</name>
</gene>
<evidence type="ECO:0000256" key="2">
    <source>
        <dbReference type="SAM" id="MobiDB-lite"/>
    </source>
</evidence>
<dbReference type="Pfam" id="PF00611">
    <property type="entry name" value="FCH"/>
    <property type="match status" value="1"/>
</dbReference>
<feature type="compositionally biased region" description="Low complexity" evidence="2">
    <location>
        <begin position="536"/>
        <end position="554"/>
    </location>
</feature>
<dbReference type="InParanoid" id="K1W6P1"/>
<feature type="coiled-coil region" evidence="1">
    <location>
        <begin position="124"/>
        <end position="163"/>
    </location>
</feature>
<accession>K1W6P1</accession>
<feature type="domain" description="MHD" evidence="3">
    <location>
        <begin position="664"/>
        <end position="919"/>
    </location>
</feature>
<feature type="region of interest" description="Disordered" evidence="2">
    <location>
        <begin position="423"/>
        <end position="448"/>
    </location>
</feature>
<keyword evidence="1" id="KW-0175">Coiled coil</keyword>
<dbReference type="InterPro" id="IPR028565">
    <property type="entry name" value="MHD"/>
</dbReference>
<dbReference type="InterPro" id="IPR018808">
    <property type="entry name" value="Muniscin_C"/>
</dbReference>
<dbReference type="SUPFAM" id="SSF103657">
    <property type="entry name" value="BAR/IMD domain-like"/>
    <property type="match status" value="1"/>
</dbReference>
<dbReference type="STRING" id="1220162.K1W6P1"/>
<dbReference type="AlphaFoldDB" id="K1W6P1"/>
<feature type="region of interest" description="Disordered" evidence="2">
    <location>
        <begin position="235"/>
        <end position="409"/>
    </location>
</feature>
<dbReference type="Pfam" id="PF10291">
    <property type="entry name" value="muHD"/>
    <property type="match status" value="1"/>
</dbReference>